<dbReference type="Pfam" id="PF00534">
    <property type="entry name" value="Glycos_transf_1"/>
    <property type="match status" value="1"/>
</dbReference>
<dbReference type="Gene3D" id="3.40.50.2000">
    <property type="entry name" value="Glycogen Phosphorylase B"/>
    <property type="match status" value="1"/>
</dbReference>
<keyword evidence="4" id="KW-0808">Transferase</keyword>
<evidence type="ECO:0000259" key="5">
    <source>
        <dbReference type="Pfam" id="PF00534"/>
    </source>
</evidence>
<dbReference type="InterPro" id="IPR001296">
    <property type="entry name" value="Glyco_trans_1"/>
</dbReference>
<dbReference type="EMBL" id="CP162511">
    <property type="protein sequence ID" value="XDI06525.1"/>
    <property type="molecule type" value="Genomic_DNA"/>
</dbReference>
<dbReference type="SUPFAM" id="SSF53448">
    <property type="entry name" value="Nucleotide-diphospho-sugar transferases"/>
    <property type="match status" value="1"/>
</dbReference>
<proteinExistence type="inferred from homology"/>
<dbReference type="Pfam" id="PF00535">
    <property type="entry name" value="Glycos_transf_2"/>
    <property type="match status" value="1"/>
</dbReference>
<comment type="similarity">
    <text evidence="2">Belongs to the glycosyltransferase 2 family.</text>
</comment>
<feature type="domain" description="Glycosyl transferase family 1" evidence="5">
    <location>
        <begin position="495"/>
        <end position="646"/>
    </location>
</feature>
<dbReference type="GO" id="GO:0016757">
    <property type="term" value="F:glycosyltransferase activity"/>
    <property type="evidence" value="ECO:0007669"/>
    <property type="project" value="UniProtKB-KW"/>
</dbReference>
<evidence type="ECO:0000313" key="7">
    <source>
        <dbReference type="EMBL" id="XDI06525.1"/>
    </source>
</evidence>
<dbReference type="Gene3D" id="3.90.550.10">
    <property type="entry name" value="Spore Coat Polysaccharide Biosynthesis Protein SpsA, Chain A"/>
    <property type="match status" value="1"/>
</dbReference>
<dbReference type="PANTHER" id="PTHR43179:SF12">
    <property type="entry name" value="GALACTOFURANOSYLTRANSFERASE GLFT2"/>
    <property type="match status" value="1"/>
</dbReference>
<dbReference type="InterPro" id="IPR001173">
    <property type="entry name" value="Glyco_trans_2-like"/>
</dbReference>
<keyword evidence="3" id="KW-0328">Glycosyltransferase</keyword>
<dbReference type="AlphaFoldDB" id="A0AB39BJC9"/>
<dbReference type="InterPro" id="IPR029044">
    <property type="entry name" value="Nucleotide-diphossugar_trans"/>
</dbReference>
<dbReference type="PANTHER" id="PTHR43179">
    <property type="entry name" value="RHAMNOSYLTRANSFERASE WBBL"/>
    <property type="match status" value="1"/>
</dbReference>
<dbReference type="SUPFAM" id="SSF53756">
    <property type="entry name" value="UDP-Glycosyltransferase/glycogen phosphorylase"/>
    <property type="match status" value="1"/>
</dbReference>
<comment type="pathway">
    <text evidence="1">Cell wall biogenesis; cell wall polysaccharide biosynthesis.</text>
</comment>
<dbReference type="RefSeq" id="WP_368498905.1">
    <property type="nucleotide sequence ID" value="NZ_CP162511.1"/>
</dbReference>
<evidence type="ECO:0000256" key="4">
    <source>
        <dbReference type="ARBA" id="ARBA00022679"/>
    </source>
</evidence>
<evidence type="ECO:0000256" key="3">
    <source>
        <dbReference type="ARBA" id="ARBA00022676"/>
    </source>
</evidence>
<sequence length="729" mass="79620">MGTTKGITIHALTDTDDLFGRPLQVGDVVAALTLFSGGSTWELCVSSLLEHTSETTPIVVFDDAGPSEIAVQELAEVEKRYGRQVHYFRQPKNRGVVGNLNTAFQKLAPADVIVLNSDIIVGPEWDTRLIAAARSRSDIATATALSANATIFTVEGPDSWKLQPPTVAEFAEVARKVSAASKQVRPFVPVATSFCTLFARHALNVVGLLDEEFSPGYGEEVDYSLRCVSYGFNHIAVDDVYAYHATGESFGEVALNWRKIDNDELVARRFEYWNDWISEFAADEATPLERVRRYTYAVIHGLTIAIDAELVHPNLTGTFEGSFALSRKLALHPDVQRVIWVASGERVGPLRAMLAEAKVDTIEVSTIADLYAAKVDVDLAFRPYQDFTGATWPAISGFSRRNMIWMLDLIALLNPHYAVDYDDFAAKNAVARKGWENADAIGVLTPHVAKTLTAYYSGTSDSDKIVVLPNGSPEQPAPAAGAWNLENAGLESLADTPYILVLGTNYLHKNVPWLMRVGLRLKSLGWEGRFVFAGPTPDSGHSAQLEADLVELSGADCFTFLGRVSDSDKIRLISGATLVASPSITEGWGMIPGEAVHYGSTPISSRGGGLGDIGPADAKYLEFRDDEADAQTLLELVNDLDARQRQRELWEAATQQYQWSDTAQTVVTAGFDALLRHRQFRLDERTAQKIVHAGAPSVARRLADSSVTLLPVGSRRRRVVKRLLGGAAE</sequence>
<accession>A0AB39BJC9</accession>
<reference evidence="7" key="1">
    <citation type="submission" date="2024-05" db="EMBL/GenBank/DDBJ databases">
        <title>Herbiconiux sp. A18JL235.</title>
        <authorList>
            <person name="Zhang G."/>
        </authorList>
    </citation>
    <scope>NUCLEOTIDE SEQUENCE</scope>
    <source>
        <strain evidence="7">A18JL235</strain>
    </source>
</reference>
<evidence type="ECO:0000256" key="1">
    <source>
        <dbReference type="ARBA" id="ARBA00004776"/>
    </source>
</evidence>
<organism evidence="7">
    <name type="scientific">Herbiconiux sp. A18JL235</name>
    <dbReference type="NCBI Taxonomy" id="3152363"/>
    <lineage>
        <taxon>Bacteria</taxon>
        <taxon>Bacillati</taxon>
        <taxon>Actinomycetota</taxon>
        <taxon>Actinomycetes</taxon>
        <taxon>Micrococcales</taxon>
        <taxon>Microbacteriaceae</taxon>
        <taxon>Herbiconiux</taxon>
    </lineage>
</organism>
<gene>
    <name evidence="7" type="ORF">ABFY20_05360</name>
</gene>
<feature type="domain" description="Glycosyltransferase 2-like" evidence="6">
    <location>
        <begin position="44"/>
        <end position="160"/>
    </location>
</feature>
<name>A0AB39BJC9_9MICO</name>
<evidence type="ECO:0000259" key="6">
    <source>
        <dbReference type="Pfam" id="PF00535"/>
    </source>
</evidence>
<evidence type="ECO:0000256" key="2">
    <source>
        <dbReference type="ARBA" id="ARBA00006739"/>
    </source>
</evidence>
<protein>
    <submittedName>
        <fullName evidence="7">Glycosyltransferase</fullName>
    </submittedName>
</protein>